<dbReference type="PROSITE" id="PS50887">
    <property type="entry name" value="GGDEF"/>
    <property type="match status" value="1"/>
</dbReference>
<name>A0A3N1Y472_9GAMM</name>
<feature type="domain" description="EAL" evidence="6">
    <location>
        <begin position="906"/>
        <end position="1159"/>
    </location>
</feature>
<evidence type="ECO:0000259" key="5">
    <source>
        <dbReference type="PROSITE" id="PS50113"/>
    </source>
</evidence>
<dbReference type="Gene3D" id="3.30.70.270">
    <property type="match status" value="1"/>
</dbReference>
<dbReference type="InterPro" id="IPR035965">
    <property type="entry name" value="PAS-like_dom_sf"/>
</dbReference>
<feature type="transmembrane region" description="Helical" evidence="3">
    <location>
        <begin position="50"/>
        <end position="67"/>
    </location>
</feature>
<dbReference type="CDD" id="cd00130">
    <property type="entry name" value="PAS"/>
    <property type="match status" value="2"/>
</dbReference>
<feature type="domain" description="PAC" evidence="5">
    <location>
        <begin position="556"/>
        <end position="610"/>
    </location>
</feature>
<dbReference type="InterPro" id="IPR013655">
    <property type="entry name" value="PAS_fold_3"/>
</dbReference>
<evidence type="ECO:0000256" key="1">
    <source>
        <dbReference type="ARBA" id="ARBA00012282"/>
    </source>
</evidence>
<dbReference type="EMBL" id="RJVI01000002">
    <property type="protein sequence ID" value="ROR32422.1"/>
    <property type="molecule type" value="Genomic_DNA"/>
</dbReference>
<dbReference type="InterPro" id="IPR000700">
    <property type="entry name" value="PAS-assoc_C"/>
</dbReference>
<accession>A0A3N1Y472</accession>
<dbReference type="CDD" id="cd01949">
    <property type="entry name" value="GGDEF"/>
    <property type="match status" value="1"/>
</dbReference>
<dbReference type="InterPro" id="IPR003018">
    <property type="entry name" value="GAF"/>
</dbReference>
<dbReference type="PROSITE" id="PS50112">
    <property type="entry name" value="PAS"/>
    <property type="match status" value="2"/>
</dbReference>
<dbReference type="EC" id="3.1.4.52" evidence="1"/>
<dbReference type="InterPro" id="IPR029016">
    <property type="entry name" value="GAF-like_dom_sf"/>
</dbReference>
<dbReference type="InterPro" id="IPR035919">
    <property type="entry name" value="EAL_sf"/>
</dbReference>
<dbReference type="SUPFAM" id="SSF141868">
    <property type="entry name" value="EAL domain-like"/>
    <property type="match status" value="1"/>
</dbReference>
<reference evidence="8 9" key="1">
    <citation type="submission" date="2018-11" db="EMBL/GenBank/DDBJ databases">
        <title>Genomic Encyclopedia of Type Strains, Phase IV (KMG-IV): sequencing the most valuable type-strain genomes for metagenomic binning, comparative biology and taxonomic classification.</title>
        <authorList>
            <person name="Goeker M."/>
        </authorList>
    </citation>
    <scope>NUCLEOTIDE SEQUENCE [LARGE SCALE GENOMIC DNA]</scope>
    <source>
        <strain evidence="8 9">DSM 100275</strain>
    </source>
</reference>
<evidence type="ECO:0000256" key="3">
    <source>
        <dbReference type="SAM" id="Phobius"/>
    </source>
</evidence>
<dbReference type="CDD" id="cd01948">
    <property type="entry name" value="EAL"/>
    <property type="match status" value="1"/>
</dbReference>
<dbReference type="SMART" id="SM00065">
    <property type="entry name" value="GAF"/>
    <property type="match status" value="1"/>
</dbReference>
<dbReference type="OrthoDB" id="8553030at2"/>
<dbReference type="InterPro" id="IPR001610">
    <property type="entry name" value="PAC"/>
</dbReference>
<dbReference type="Gene3D" id="3.20.20.450">
    <property type="entry name" value="EAL domain"/>
    <property type="match status" value="1"/>
</dbReference>
<feature type="domain" description="GGDEF" evidence="7">
    <location>
        <begin position="766"/>
        <end position="897"/>
    </location>
</feature>
<dbReference type="InterPro" id="IPR000160">
    <property type="entry name" value="GGDEF_dom"/>
</dbReference>
<gene>
    <name evidence="8" type="ORF">EDC57_1623</name>
</gene>
<evidence type="ECO:0000313" key="9">
    <source>
        <dbReference type="Proteomes" id="UP000276634"/>
    </source>
</evidence>
<dbReference type="NCBIfam" id="TIGR00229">
    <property type="entry name" value="sensory_box"/>
    <property type="match status" value="2"/>
</dbReference>
<dbReference type="Proteomes" id="UP000276634">
    <property type="component" value="Unassembled WGS sequence"/>
</dbReference>
<proteinExistence type="predicted"/>
<evidence type="ECO:0000259" key="4">
    <source>
        <dbReference type="PROSITE" id="PS50112"/>
    </source>
</evidence>
<evidence type="ECO:0000259" key="6">
    <source>
        <dbReference type="PROSITE" id="PS50883"/>
    </source>
</evidence>
<dbReference type="PROSITE" id="PS50883">
    <property type="entry name" value="EAL"/>
    <property type="match status" value="1"/>
</dbReference>
<comment type="caution">
    <text evidence="8">The sequence shown here is derived from an EMBL/GenBank/DDBJ whole genome shotgun (WGS) entry which is preliminary data.</text>
</comment>
<feature type="domain" description="PAS" evidence="4">
    <location>
        <begin position="484"/>
        <end position="554"/>
    </location>
</feature>
<keyword evidence="3" id="KW-1133">Transmembrane helix</keyword>
<dbReference type="InterPro" id="IPR043128">
    <property type="entry name" value="Rev_trsase/Diguanyl_cyclase"/>
</dbReference>
<keyword evidence="3" id="KW-0812">Transmembrane</keyword>
<dbReference type="RefSeq" id="WP_123401363.1">
    <property type="nucleotide sequence ID" value="NZ_RJVI01000002.1"/>
</dbReference>
<keyword evidence="9" id="KW-1185">Reference proteome</keyword>
<protein>
    <recommendedName>
        <fullName evidence="1">cyclic-guanylate-specific phosphodiesterase</fullName>
        <ecNumber evidence="1">3.1.4.52</ecNumber>
    </recommendedName>
</protein>
<dbReference type="Gene3D" id="3.30.450.40">
    <property type="match status" value="1"/>
</dbReference>
<dbReference type="SMART" id="SM00091">
    <property type="entry name" value="PAS"/>
    <property type="match status" value="3"/>
</dbReference>
<evidence type="ECO:0000256" key="2">
    <source>
        <dbReference type="ARBA" id="ARBA00022636"/>
    </source>
</evidence>
<dbReference type="InterPro" id="IPR013656">
    <property type="entry name" value="PAS_4"/>
</dbReference>
<dbReference type="GO" id="GO:0071111">
    <property type="term" value="F:cyclic-guanylate-specific phosphodiesterase activity"/>
    <property type="evidence" value="ECO:0007669"/>
    <property type="project" value="UniProtKB-EC"/>
</dbReference>
<dbReference type="PROSITE" id="PS50113">
    <property type="entry name" value="PAC"/>
    <property type="match status" value="2"/>
</dbReference>
<dbReference type="InterPro" id="IPR029787">
    <property type="entry name" value="Nucleotide_cyclase"/>
</dbReference>
<dbReference type="SMART" id="SM00086">
    <property type="entry name" value="PAC"/>
    <property type="match status" value="3"/>
</dbReference>
<evidence type="ECO:0000313" key="8">
    <source>
        <dbReference type="EMBL" id="ROR32422.1"/>
    </source>
</evidence>
<dbReference type="FunFam" id="3.20.20.450:FF:000001">
    <property type="entry name" value="Cyclic di-GMP phosphodiesterase yahA"/>
    <property type="match status" value="1"/>
</dbReference>
<dbReference type="Gene3D" id="3.30.450.20">
    <property type="entry name" value="PAS domain"/>
    <property type="match status" value="3"/>
</dbReference>
<dbReference type="SUPFAM" id="SSF55781">
    <property type="entry name" value="GAF domain-like"/>
    <property type="match status" value="1"/>
</dbReference>
<feature type="transmembrane region" description="Helical" evidence="3">
    <location>
        <begin position="87"/>
        <end position="104"/>
    </location>
</feature>
<feature type="transmembrane region" description="Helical" evidence="3">
    <location>
        <begin position="159"/>
        <end position="177"/>
    </location>
</feature>
<sequence>MQESQDAEACGWEAERLRLLYDTLALTPAVTVAVAAVTAAMLWPVAGPRMLVWLAAVAAVGAARTLVRARWIGRGRPADGRWHRTFVAGAAASGVVWGSASLLIDTGSPHWPVLGLVVVGMAAGGVPVLAPSGAATLAYVAPVLAPMLLRLALERGAVGFGLALLGLVYLGVLLEAGRRIRGHLRENVRLRLEVERREQALRARHEELEAVLAHSRHALALLDADGAVMRWNGAGEALGGRRAPLWEALPWAAADRETVAELVAWAAAGVRGEREVALDGEAGRRVLSLAVTPVRDGHGAVALMVAEGEDVTSVRRAADEAAALNRLLAEALSDHPMEAYLRNALEALCQVPWLALMRKGAVFLAEDGGRLRMAADWGLEPALQALCAEVPFGCCLCGRAAAERRPVYAACVDARHERRHDAMEPHGHYVVPILARGGTAGVLLLYLPEGHRRDAADEGFLRRVAGALALGIERRRTVEALAASRQRLALHVEQTPLGAIEWDTALRVRSWNPAAERIFGYTAEEAVGRSAFELIVPERVRPEVERIRRELVEGRGGARSRNVNATRDGREILCDWFNTPLVAEDGTVLGIASLVMDVTEQVRMERALRESERRFRNLVERSLAGVYIVRAGRFAYVNPRLAEIFGYTPEEIVGREVGELVAPADRELVRGRVRERLEGRGDVAHYGFRGLRKDGTEIRVEVLGSAAEIDGERVLVGTLLDVTEQHRYEERIRRLANYDPLTELPNRRMLRERFVEMLEQGRRLGVRLAVLYLDLDRFKDVNDTLGHEVGDRLLAQAGERLRGVVRNGDLLARLGGDEFAAVLWNGTEETARSVAERVQAVLEAPFRLGGREVRVGASIGIARFPEDGDDVDVLLRRADIAMYRAKRGRLGHAFYHQGEEEAVARRLTLEEALRRAFAADELELHYQPRVEMPAGRIRSLEALVRWRHPERGLVPPGEFITAAEEGGLIGELDRWVREAACRQLARWQGEGIAVPVAVNVSAVELRNEGLAESIGEALRRHGVAGRLLEVEITESAAMEDPERSVTVLGAIKAEGVAVSIDDFGTGYSSLSYLKRLPADHLKIDRSFVAGLGGGGADEDIVRAIIAVAGSLGLEVIAEGVETEAQERFLLEAGCRLAQGYRYGRPVPAAEMARLLRAARGAGGEG</sequence>
<keyword evidence="2" id="KW-0973">c-di-GMP</keyword>
<feature type="transmembrane region" description="Helical" evidence="3">
    <location>
        <begin position="24"/>
        <end position="44"/>
    </location>
</feature>
<organism evidence="8 9">
    <name type="scientific">Inmirania thermothiophila</name>
    <dbReference type="NCBI Taxonomy" id="1750597"/>
    <lineage>
        <taxon>Bacteria</taxon>
        <taxon>Pseudomonadati</taxon>
        <taxon>Pseudomonadota</taxon>
        <taxon>Gammaproteobacteria</taxon>
        <taxon>Chromatiales</taxon>
        <taxon>Ectothiorhodospiraceae</taxon>
        <taxon>Inmirania</taxon>
    </lineage>
</organism>
<dbReference type="Pfam" id="PF13185">
    <property type="entry name" value="GAF_2"/>
    <property type="match status" value="1"/>
</dbReference>
<dbReference type="SMART" id="SM00052">
    <property type="entry name" value="EAL"/>
    <property type="match status" value="1"/>
</dbReference>
<dbReference type="Pfam" id="PF08447">
    <property type="entry name" value="PAS_3"/>
    <property type="match status" value="1"/>
</dbReference>
<dbReference type="InterPro" id="IPR001633">
    <property type="entry name" value="EAL_dom"/>
</dbReference>
<dbReference type="NCBIfam" id="TIGR00254">
    <property type="entry name" value="GGDEF"/>
    <property type="match status" value="1"/>
</dbReference>
<dbReference type="PANTHER" id="PTHR44757">
    <property type="entry name" value="DIGUANYLATE CYCLASE DGCP"/>
    <property type="match status" value="1"/>
</dbReference>
<feature type="domain" description="PAS" evidence="4">
    <location>
        <begin position="632"/>
        <end position="680"/>
    </location>
</feature>
<feature type="domain" description="PAC" evidence="5">
    <location>
        <begin position="684"/>
        <end position="734"/>
    </location>
</feature>
<dbReference type="SMART" id="SM00267">
    <property type="entry name" value="GGDEF"/>
    <property type="match status" value="1"/>
</dbReference>
<dbReference type="InterPro" id="IPR000014">
    <property type="entry name" value="PAS"/>
</dbReference>
<dbReference type="SUPFAM" id="SSF55073">
    <property type="entry name" value="Nucleotide cyclase"/>
    <property type="match status" value="1"/>
</dbReference>
<dbReference type="Pfam" id="PF00990">
    <property type="entry name" value="GGDEF"/>
    <property type="match status" value="1"/>
</dbReference>
<evidence type="ECO:0000259" key="7">
    <source>
        <dbReference type="PROSITE" id="PS50887"/>
    </source>
</evidence>
<dbReference type="AlphaFoldDB" id="A0A3N1Y472"/>
<dbReference type="Pfam" id="PF00563">
    <property type="entry name" value="EAL"/>
    <property type="match status" value="1"/>
</dbReference>
<keyword evidence="3" id="KW-0472">Membrane</keyword>
<dbReference type="Pfam" id="PF08448">
    <property type="entry name" value="PAS_4"/>
    <property type="match status" value="2"/>
</dbReference>
<dbReference type="PANTHER" id="PTHR44757:SF2">
    <property type="entry name" value="BIOFILM ARCHITECTURE MAINTENANCE PROTEIN MBAA"/>
    <property type="match status" value="1"/>
</dbReference>
<dbReference type="InterPro" id="IPR052155">
    <property type="entry name" value="Biofilm_reg_signaling"/>
</dbReference>
<dbReference type="SUPFAM" id="SSF55785">
    <property type="entry name" value="PYP-like sensor domain (PAS domain)"/>
    <property type="match status" value="3"/>
</dbReference>